<dbReference type="AlphaFoldDB" id="A0A4Q1KPM7"/>
<gene>
    <name evidence="2" type="ORF">EQG66_00685</name>
</gene>
<protein>
    <submittedName>
        <fullName evidence="2">Uncharacterized protein</fullName>
    </submittedName>
</protein>
<dbReference type="OrthoDB" id="7573487at2"/>
<sequence length="505" mass="57717">MYPWETAEAAWVGWIPTVSGHLSFSLIGNHADEAGHVVLNGDKPRPDGRVVLVKQHRRNKDFGYWSWIAEQVLKDTAQDYVLIGHTEAAARPEFDPRTGRLTSISDARGCLRGTIYWLPYDEDKEHRNQLRTALSDLAAESQRIGRLFEAQAQAALDEIEPWTRARFDPFVAELKAEDGTKIRRALKFEFALFRTGECRLWYDHNHVDVEALHEIARQIFYFLKAIAHAHSHHGEEADQMIHLARTKPGLHQDPKSNETGWRNETQWGLSRVFEQLHRKTGLMSQRRSLGVLAYADAFQASLSRVMRTPGEEDVFEEDVNVALYDNKHRRDSVNALIEYHSFKATVATQIYALAITILFASAGLWYGFVSIRETLCKQGVDICLELQARNSAFMISLIVDSPMTFFACSVLFAILLFNIVTKDWEEPPIFGKPQSHFLRPIFAISNGIVSKFNLSPAFIVIFVQLTLLGFFVFSIFMIYHILQYQTEIRAFAAELTATKLLQWLP</sequence>
<reference evidence="3" key="1">
    <citation type="submission" date="2019-01" db="EMBL/GenBank/DDBJ databases">
        <title>Cytophagaceae bacterium strain CAR-16.</title>
        <authorList>
            <person name="Chen W.-M."/>
        </authorList>
    </citation>
    <scope>NUCLEOTIDE SEQUENCE [LARGE SCALE GENOMIC DNA]</scope>
    <source>
        <strain evidence="3">CHR27</strain>
    </source>
</reference>
<name>A0A4Q1KPM7_9SPHN</name>
<dbReference type="RefSeq" id="WP_129402627.1">
    <property type="nucleotide sequence ID" value="NZ_SBKP01000001.1"/>
</dbReference>
<proteinExistence type="predicted"/>
<organism evidence="2 3">
    <name type="scientific">Sphingobium fluviale</name>
    <dbReference type="NCBI Taxonomy" id="2506423"/>
    <lineage>
        <taxon>Bacteria</taxon>
        <taxon>Pseudomonadati</taxon>
        <taxon>Pseudomonadota</taxon>
        <taxon>Alphaproteobacteria</taxon>
        <taxon>Sphingomonadales</taxon>
        <taxon>Sphingomonadaceae</taxon>
        <taxon>Sphingobium</taxon>
    </lineage>
</organism>
<keyword evidence="1" id="KW-0812">Transmembrane</keyword>
<evidence type="ECO:0000313" key="3">
    <source>
        <dbReference type="Proteomes" id="UP000290958"/>
    </source>
</evidence>
<feature type="transmembrane region" description="Helical" evidence="1">
    <location>
        <begin position="457"/>
        <end position="479"/>
    </location>
</feature>
<feature type="transmembrane region" description="Helical" evidence="1">
    <location>
        <begin position="350"/>
        <end position="371"/>
    </location>
</feature>
<keyword evidence="1" id="KW-0472">Membrane</keyword>
<keyword evidence="3" id="KW-1185">Reference proteome</keyword>
<evidence type="ECO:0000256" key="1">
    <source>
        <dbReference type="SAM" id="Phobius"/>
    </source>
</evidence>
<comment type="caution">
    <text evidence="2">The sequence shown here is derived from an EMBL/GenBank/DDBJ whole genome shotgun (WGS) entry which is preliminary data.</text>
</comment>
<accession>A0A4Q1KPM7</accession>
<keyword evidence="1" id="KW-1133">Transmembrane helix</keyword>
<feature type="transmembrane region" description="Helical" evidence="1">
    <location>
        <begin position="392"/>
        <end position="420"/>
    </location>
</feature>
<dbReference type="Proteomes" id="UP000290958">
    <property type="component" value="Unassembled WGS sequence"/>
</dbReference>
<dbReference type="EMBL" id="SBKP01000001">
    <property type="protein sequence ID" value="RXR30844.1"/>
    <property type="molecule type" value="Genomic_DNA"/>
</dbReference>
<evidence type="ECO:0000313" key="2">
    <source>
        <dbReference type="EMBL" id="RXR30844.1"/>
    </source>
</evidence>